<evidence type="ECO:0000313" key="4">
    <source>
        <dbReference type="EMBL" id="GEU29934.1"/>
    </source>
</evidence>
<evidence type="ECO:0000256" key="2">
    <source>
        <dbReference type="RuleBase" id="RU366045"/>
    </source>
</evidence>
<dbReference type="EMBL" id="BKCJ010000113">
    <property type="protein sequence ID" value="GEU29934.1"/>
    <property type="molecule type" value="Genomic_DNA"/>
</dbReference>
<accession>A0A699GJM5</accession>
<dbReference type="GO" id="GO:0016787">
    <property type="term" value="F:hydrolase activity"/>
    <property type="evidence" value="ECO:0007669"/>
    <property type="project" value="UniProtKB-KW"/>
</dbReference>
<comment type="similarity">
    <text evidence="2">Belongs to the metallo-dependent hydrolases superfamily.</text>
</comment>
<dbReference type="InterPro" id="IPR032465">
    <property type="entry name" value="ACMSD"/>
</dbReference>
<sequence length="124" mass="14083">MILGKQCSRKQESFEYQSVHVHEGMMKNLKSCHSYLGYQDFHSALFRVSRNPFPYEDLSPFLAQVVSSFGANHVMRGSDFPFVVEECGYKEAKEADSLIANRVPLSSSDLEWIMGKTAVQLFHG</sequence>
<dbReference type="InterPro" id="IPR006680">
    <property type="entry name" value="Amidohydro-rel"/>
</dbReference>
<dbReference type="PANTHER" id="PTHR21240">
    <property type="entry name" value="2-AMINO-3-CARBOXYLMUCONATE-6-SEMIALDEHYDE DECARBOXYLASE"/>
    <property type="match status" value="1"/>
</dbReference>
<protein>
    <submittedName>
        <fullName evidence="4">Amidohydrolase 2</fullName>
    </submittedName>
</protein>
<gene>
    <name evidence="4" type="ORF">Tci_001912</name>
</gene>
<dbReference type="Gene3D" id="3.20.20.140">
    <property type="entry name" value="Metal-dependent hydrolases"/>
    <property type="match status" value="1"/>
</dbReference>
<dbReference type="InterPro" id="IPR032466">
    <property type="entry name" value="Metal_Hydrolase"/>
</dbReference>
<dbReference type="SUPFAM" id="SSF51556">
    <property type="entry name" value="Metallo-dependent hydrolases"/>
    <property type="match status" value="1"/>
</dbReference>
<dbReference type="Pfam" id="PF04909">
    <property type="entry name" value="Amidohydro_2"/>
    <property type="match status" value="1"/>
</dbReference>
<organism evidence="4">
    <name type="scientific">Tanacetum cinerariifolium</name>
    <name type="common">Dalmatian daisy</name>
    <name type="synonym">Chrysanthemum cinerariifolium</name>
    <dbReference type="NCBI Taxonomy" id="118510"/>
    <lineage>
        <taxon>Eukaryota</taxon>
        <taxon>Viridiplantae</taxon>
        <taxon>Streptophyta</taxon>
        <taxon>Embryophyta</taxon>
        <taxon>Tracheophyta</taxon>
        <taxon>Spermatophyta</taxon>
        <taxon>Magnoliopsida</taxon>
        <taxon>eudicotyledons</taxon>
        <taxon>Gunneridae</taxon>
        <taxon>Pentapetalae</taxon>
        <taxon>asterids</taxon>
        <taxon>campanulids</taxon>
        <taxon>Asterales</taxon>
        <taxon>Asteraceae</taxon>
        <taxon>Asteroideae</taxon>
        <taxon>Anthemideae</taxon>
        <taxon>Anthemidinae</taxon>
        <taxon>Tanacetum</taxon>
    </lineage>
</organism>
<dbReference type="PANTHER" id="PTHR21240:SF19">
    <property type="entry name" value="CATALYTIC_ HYDROLASE"/>
    <property type="match status" value="1"/>
</dbReference>
<feature type="domain" description="Amidohydrolase-related" evidence="3">
    <location>
        <begin position="43"/>
        <end position="122"/>
    </location>
</feature>
<keyword evidence="2" id="KW-0210">Decarboxylase</keyword>
<evidence type="ECO:0000259" key="3">
    <source>
        <dbReference type="Pfam" id="PF04909"/>
    </source>
</evidence>
<name>A0A699GJM5_TANCI</name>
<evidence type="ECO:0000256" key="1">
    <source>
        <dbReference type="ARBA" id="ARBA00023239"/>
    </source>
</evidence>
<reference evidence="4" key="1">
    <citation type="journal article" date="2019" name="Sci. Rep.">
        <title>Draft genome of Tanacetum cinerariifolium, the natural source of mosquito coil.</title>
        <authorList>
            <person name="Yamashiro T."/>
            <person name="Shiraishi A."/>
            <person name="Satake H."/>
            <person name="Nakayama K."/>
        </authorList>
    </citation>
    <scope>NUCLEOTIDE SEQUENCE</scope>
</reference>
<dbReference type="AlphaFoldDB" id="A0A699GJM5"/>
<comment type="caution">
    <text evidence="4">The sequence shown here is derived from an EMBL/GenBank/DDBJ whole genome shotgun (WGS) entry which is preliminary data.</text>
</comment>
<dbReference type="GO" id="GO:0016831">
    <property type="term" value="F:carboxy-lyase activity"/>
    <property type="evidence" value="ECO:0007669"/>
    <property type="project" value="UniProtKB-KW"/>
</dbReference>
<keyword evidence="4" id="KW-0378">Hydrolase</keyword>
<keyword evidence="1 2" id="KW-0456">Lyase</keyword>
<proteinExistence type="inferred from homology"/>